<feature type="region of interest" description="Disordered" evidence="1">
    <location>
        <begin position="1"/>
        <end position="36"/>
    </location>
</feature>
<dbReference type="AlphaFoldDB" id="Q3JHC3"/>
<dbReference type="PANTHER" id="PTHR30296:SF0">
    <property type="entry name" value="LACTATE UTILIZATION PROTEIN A"/>
    <property type="match status" value="1"/>
</dbReference>
<organism evidence="3 4">
    <name type="scientific">Burkholderia pseudomallei (strain 1710b)</name>
    <dbReference type="NCBI Taxonomy" id="320372"/>
    <lineage>
        <taxon>Bacteria</taxon>
        <taxon>Pseudomonadati</taxon>
        <taxon>Pseudomonadota</taxon>
        <taxon>Betaproteobacteria</taxon>
        <taxon>Burkholderiales</taxon>
        <taxon>Burkholderiaceae</taxon>
        <taxon>Burkholderia</taxon>
        <taxon>pseudomallei group</taxon>
    </lineage>
</organism>
<evidence type="ECO:0000256" key="1">
    <source>
        <dbReference type="SAM" id="MobiDB-lite"/>
    </source>
</evidence>
<sequence length="289" mass="30600">MRRCTSVEAKQRPRRAAGIKHMDSSPQTAGAPGGTRETPRVGLFVTCLANLFRPSAALAAVQLLEAAGCAVDAPRAQTCCGQPALNSGDFDDARGIARRTIEAFERYDYVVAPSGSCIRTLRHDYPDLLANDPAWRPRAERLAARAHELTSFLVDVLGWAGPERAAVPECTLTYHDTCSGLRGLGIKAQPRALLARVEGVALTEMKDAEVCCGFGGTFCVKYPEISTKIVSDKTANVAASGAAVLAGGDLGCLMNIGGRLKREGSAVRVYHVAEVLAGMNVEPICGEGE</sequence>
<dbReference type="PANTHER" id="PTHR30296">
    <property type="entry name" value="UNCHARACTERIZED PROTEIN YKGE"/>
    <property type="match status" value="1"/>
</dbReference>
<dbReference type="EnsemblBacteria" id="ABA51830">
    <property type="protein sequence ID" value="ABA51830"/>
    <property type="gene ID" value="BURPS1710b_A1873"/>
</dbReference>
<keyword evidence="3" id="KW-0560">Oxidoreductase</keyword>
<proteinExistence type="predicted"/>
<dbReference type="GO" id="GO:0003973">
    <property type="term" value="F:(S)-2-hydroxy-acid oxidase activity"/>
    <property type="evidence" value="ECO:0007669"/>
    <property type="project" value="UniProtKB-EC"/>
</dbReference>
<name>Q3JHC3_BURP1</name>
<feature type="domain" description="Cysteine-rich" evidence="2">
    <location>
        <begin position="41"/>
        <end position="121"/>
    </location>
</feature>
<protein>
    <submittedName>
        <fullName evidence="3">Cysteine-rich domain protein</fullName>
        <ecNumber evidence="3">1.1.3.15</ecNumber>
    </submittedName>
</protein>
<reference evidence="3 4" key="1">
    <citation type="submission" date="2005-09" db="EMBL/GenBank/DDBJ databases">
        <authorList>
            <person name="Woods D.E."/>
            <person name="Nierman W.C."/>
        </authorList>
    </citation>
    <scope>NUCLEOTIDE SEQUENCE [LARGE SCALE GENOMIC DNA]</scope>
    <source>
        <strain evidence="3 4">1710b</strain>
    </source>
</reference>
<dbReference type="GO" id="GO:0005829">
    <property type="term" value="C:cytosol"/>
    <property type="evidence" value="ECO:0007669"/>
    <property type="project" value="TreeGrafter"/>
</dbReference>
<dbReference type="Pfam" id="PF02754">
    <property type="entry name" value="CCG"/>
    <property type="match status" value="2"/>
</dbReference>
<accession>Q3JHC3</accession>
<gene>
    <name evidence="3" type="ordered locus">BURPS1710b_A1873</name>
</gene>
<dbReference type="Proteomes" id="UP000002700">
    <property type="component" value="Chromosome II"/>
</dbReference>
<dbReference type="EMBL" id="CP000125">
    <property type="protein sequence ID" value="ABA51830.1"/>
    <property type="molecule type" value="Genomic_DNA"/>
</dbReference>
<evidence type="ECO:0000313" key="4">
    <source>
        <dbReference type="Proteomes" id="UP000002700"/>
    </source>
</evidence>
<dbReference type="KEGG" id="bpm:BURPS1710b_A1873"/>
<feature type="domain" description="Cysteine-rich" evidence="2">
    <location>
        <begin position="173"/>
        <end position="256"/>
    </location>
</feature>
<evidence type="ECO:0000259" key="2">
    <source>
        <dbReference type="Pfam" id="PF02754"/>
    </source>
</evidence>
<dbReference type="HOGENOM" id="CLU_023081_1_0_4"/>
<dbReference type="InterPro" id="IPR004017">
    <property type="entry name" value="Cys_rich_dom"/>
</dbReference>
<evidence type="ECO:0000313" key="3">
    <source>
        <dbReference type="EMBL" id="ABA51830.1"/>
    </source>
</evidence>
<dbReference type="EC" id="1.1.3.15" evidence="3"/>